<organism evidence="3 4">
    <name type="scientific">Paracraurococcus lichenis</name>
    <dbReference type="NCBI Taxonomy" id="3064888"/>
    <lineage>
        <taxon>Bacteria</taxon>
        <taxon>Pseudomonadati</taxon>
        <taxon>Pseudomonadota</taxon>
        <taxon>Alphaproteobacteria</taxon>
        <taxon>Acetobacterales</taxon>
        <taxon>Roseomonadaceae</taxon>
        <taxon>Paracraurococcus</taxon>
    </lineage>
</organism>
<evidence type="ECO:0000259" key="2">
    <source>
        <dbReference type="PROSITE" id="PS50042"/>
    </source>
</evidence>
<dbReference type="Pfam" id="PF00571">
    <property type="entry name" value="CBS"/>
    <property type="match status" value="1"/>
</dbReference>
<sequence length="606" mass="65869">MPSAFDASNPPFDRLTQEEIAELRAAIDIGYLRPGEAVLIPGQKAEHLHVIIKGSVEVRDNGTLDAVLGPKDSFDSRALVHGAAGEDFIAAEETLCYLIPRGLVLDLIARNAAFAAFFYSEVSAKLDAFAGARRPEGMESVLRARVREASRGPALMIEGSASIADAAQRMQDASINAAYVRDDGRIGVVTGMNLAKAVLLQRLPHETPVREVCHFDVIAVDAEDFIFEALLLMTRHTKRRVAVRSGGDYTGFLEDIHILGLVAGNSQLIPGRIDRARSVADLAAPAQDIQAQVERLHRQGVKVEQIAEITSDLNRRLFVRLFDLLAPASIRDHGCLMIMGSEGRGEQTVRTDQDNGLLLGAPVPEADLTAFREAFSGALAGFGFPPCPGRVMVSNPLWSQPLDGLVRQLRLWIMERTPEAAMNLAIFFDAVAVSGRAGLVTEAKQAMAEAMRGERALIARFANLVETFQTPALGVLSTLMEKVGVGSDAIDIKKAGIFPIVHGMRAMAMDRGILVTSTAGRIEALVEAGAFSAAFGRELLSALRVFMEYRLRAQLEAVRRGTLEREALVEPGELSAADRDILRDGLRIVRQFREMLRNRYALAAFG</sequence>
<dbReference type="InterPro" id="IPR014710">
    <property type="entry name" value="RmlC-like_jellyroll"/>
</dbReference>
<dbReference type="InterPro" id="IPR000595">
    <property type="entry name" value="cNMP-bd_dom"/>
</dbReference>
<dbReference type="InterPro" id="IPR051257">
    <property type="entry name" value="Diverse_CBS-Domain"/>
</dbReference>
<dbReference type="Gene3D" id="3.10.580.10">
    <property type="entry name" value="CBS-domain"/>
    <property type="match status" value="1"/>
</dbReference>
<dbReference type="SUPFAM" id="SSF54631">
    <property type="entry name" value="CBS-domain pair"/>
    <property type="match status" value="1"/>
</dbReference>
<dbReference type="RefSeq" id="WP_305103238.1">
    <property type="nucleotide sequence ID" value="NZ_JAUTWS010000006.1"/>
</dbReference>
<evidence type="ECO:0000256" key="1">
    <source>
        <dbReference type="ARBA" id="ARBA00023122"/>
    </source>
</evidence>
<dbReference type="Proteomes" id="UP001243009">
    <property type="component" value="Unassembled WGS sequence"/>
</dbReference>
<evidence type="ECO:0000313" key="4">
    <source>
        <dbReference type="Proteomes" id="UP001243009"/>
    </source>
</evidence>
<dbReference type="InterPro" id="IPR018821">
    <property type="entry name" value="DUF294_put_nucleoTrafse_sb-bd"/>
</dbReference>
<dbReference type="PANTHER" id="PTHR43080">
    <property type="entry name" value="CBS DOMAIN-CONTAINING PROTEIN CBSX3, MITOCHONDRIAL"/>
    <property type="match status" value="1"/>
</dbReference>
<accession>A0ABT9DWU4</accession>
<reference evidence="3 4" key="1">
    <citation type="submission" date="2023-08" db="EMBL/GenBank/DDBJ databases">
        <title>The draft genome sequence of Paracraurococcus sp. LOR1-02.</title>
        <authorList>
            <person name="Kingkaew E."/>
            <person name="Tanasupawat S."/>
        </authorList>
    </citation>
    <scope>NUCLEOTIDE SEQUENCE [LARGE SCALE GENOMIC DNA]</scope>
    <source>
        <strain evidence="3 4">LOR1-02</strain>
    </source>
</reference>
<comment type="caution">
    <text evidence="3">The sequence shown here is derived from an EMBL/GenBank/DDBJ whole genome shotgun (WGS) entry which is preliminary data.</text>
</comment>
<dbReference type="CDD" id="cd00038">
    <property type="entry name" value="CAP_ED"/>
    <property type="match status" value="1"/>
</dbReference>
<evidence type="ECO:0000313" key="3">
    <source>
        <dbReference type="EMBL" id="MDO9708368.1"/>
    </source>
</evidence>
<proteinExistence type="predicted"/>
<dbReference type="Pfam" id="PF03445">
    <property type="entry name" value="DUF294"/>
    <property type="match status" value="1"/>
</dbReference>
<dbReference type="Pfam" id="PF00027">
    <property type="entry name" value="cNMP_binding"/>
    <property type="match status" value="1"/>
</dbReference>
<dbReference type="InterPro" id="IPR000644">
    <property type="entry name" value="CBS_dom"/>
</dbReference>
<keyword evidence="4" id="KW-1185">Reference proteome</keyword>
<dbReference type="PANTHER" id="PTHR43080:SF2">
    <property type="entry name" value="CBS DOMAIN-CONTAINING PROTEIN"/>
    <property type="match status" value="1"/>
</dbReference>
<dbReference type="InterPro" id="IPR046342">
    <property type="entry name" value="CBS_dom_sf"/>
</dbReference>
<feature type="domain" description="Cyclic nucleotide-binding" evidence="2">
    <location>
        <begin position="11"/>
        <end position="125"/>
    </location>
</feature>
<dbReference type="InterPro" id="IPR018490">
    <property type="entry name" value="cNMP-bd_dom_sf"/>
</dbReference>
<keyword evidence="1" id="KW-0129">CBS domain</keyword>
<gene>
    <name evidence="3" type="ORF">Q7A36_08440</name>
</gene>
<dbReference type="Gene3D" id="2.60.120.10">
    <property type="entry name" value="Jelly Rolls"/>
    <property type="match status" value="1"/>
</dbReference>
<dbReference type="SUPFAM" id="SSF51206">
    <property type="entry name" value="cAMP-binding domain-like"/>
    <property type="match status" value="1"/>
</dbReference>
<dbReference type="Pfam" id="PF10335">
    <property type="entry name" value="DUF294_C"/>
    <property type="match status" value="1"/>
</dbReference>
<dbReference type="PROSITE" id="PS50042">
    <property type="entry name" value="CNMP_BINDING_3"/>
    <property type="match status" value="1"/>
</dbReference>
<dbReference type="CDD" id="cd05401">
    <property type="entry name" value="NT_GlnE_GlnD_like"/>
    <property type="match status" value="1"/>
</dbReference>
<dbReference type="EMBL" id="JAUTWS010000006">
    <property type="protein sequence ID" value="MDO9708368.1"/>
    <property type="molecule type" value="Genomic_DNA"/>
</dbReference>
<name>A0ABT9DWU4_9PROT</name>
<dbReference type="SMART" id="SM00100">
    <property type="entry name" value="cNMP"/>
    <property type="match status" value="1"/>
</dbReference>
<protein>
    <submittedName>
        <fullName evidence="3">DUF294 nucleotidyltransferase-like domain-containing protein</fullName>
    </submittedName>
</protein>
<dbReference type="InterPro" id="IPR005105">
    <property type="entry name" value="GlnD_Uridyltrans_N"/>
</dbReference>